<evidence type="ECO:0000313" key="2">
    <source>
        <dbReference type="EMBL" id="CBI33664.3"/>
    </source>
</evidence>
<dbReference type="PaxDb" id="29760-VIT_14s0006g03080.t01"/>
<feature type="region of interest" description="Disordered" evidence="1">
    <location>
        <begin position="16"/>
        <end position="36"/>
    </location>
</feature>
<organism evidence="2 3">
    <name type="scientific">Vitis vinifera</name>
    <name type="common">Grape</name>
    <dbReference type="NCBI Taxonomy" id="29760"/>
    <lineage>
        <taxon>Eukaryota</taxon>
        <taxon>Viridiplantae</taxon>
        <taxon>Streptophyta</taxon>
        <taxon>Embryophyta</taxon>
        <taxon>Tracheophyta</taxon>
        <taxon>Spermatophyta</taxon>
        <taxon>Magnoliopsida</taxon>
        <taxon>eudicotyledons</taxon>
        <taxon>Gunneridae</taxon>
        <taxon>Pentapetalae</taxon>
        <taxon>rosids</taxon>
        <taxon>Vitales</taxon>
        <taxon>Vitaceae</taxon>
        <taxon>Viteae</taxon>
        <taxon>Vitis</taxon>
    </lineage>
</organism>
<dbReference type="HOGENOM" id="CLU_3192392_0_0_1"/>
<sequence length="46" mass="5189">MAIYFFACFDEPHFSQSNEGAEKDDDDDEYDGSGNGLLLKIKKRNG</sequence>
<gene>
    <name evidence="2" type="ordered locus">VIT_14s0006g03080</name>
</gene>
<dbReference type="InParanoid" id="D7TT42"/>
<protein>
    <submittedName>
        <fullName evidence="2">Uncharacterized protein</fullName>
    </submittedName>
</protein>
<dbReference type="Proteomes" id="UP000009183">
    <property type="component" value="Chromosome 14"/>
</dbReference>
<feature type="compositionally biased region" description="Acidic residues" evidence="1">
    <location>
        <begin position="22"/>
        <end position="31"/>
    </location>
</feature>
<proteinExistence type="predicted"/>
<dbReference type="EMBL" id="FN596245">
    <property type="protein sequence ID" value="CBI33664.3"/>
    <property type="molecule type" value="Genomic_DNA"/>
</dbReference>
<dbReference type="AlphaFoldDB" id="D7TT42"/>
<name>D7TT42_VITVI</name>
<evidence type="ECO:0000313" key="3">
    <source>
        <dbReference type="Proteomes" id="UP000009183"/>
    </source>
</evidence>
<keyword evidence="3" id="KW-1185">Reference proteome</keyword>
<accession>D7TT42</accession>
<evidence type="ECO:0000256" key="1">
    <source>
        <dbReference type="SAM" id="MobiDB-lite"/>
    </source>
</evidence>
<reference evidence="3" key="1">
    <citation type="journal article" date="2007" name="Nature">
        <title>The grapevine genome sequence suggests ancestral hexaploidization in major angiosperm phyla.</title>
        <authorList>
            <consortium name="The French-Italian Public Consortium for Grapevine Genome Characterization."/>
            <person name="Jaillon O."/>
            <person name="Aury J.-M."/>
            <person name="Noel B."/>
            <person name="Policriti A."/>
            <person name="Clepet C."/>
            <person name="Casagrande A."/>
            <person name="Choisne N."/>
            <person name="Aubourg S."/>
            <person name="Vitulo N."/>
            <person name="Jubin C."/>
            <person name="Vezzi A."/>
            <person name="Legeai F."/>
            <person name="Hugueney P."/>
            <person name="Dasilva C."/>
            <person name="Horner D."/>
            <person name="Mica E."/>
            <person name="Jublot D."/>
            <person name="Poulain J."/>
            <person name="Bruyere C."/>
            <person name="Billault A."/>
            <person name="Segurens B."/>
            <person name="Gouyvenoux M."/>
            <person name="Ugarte E."/>
            <person name="Cattonaro F."/>
            <person name="Anthouard V."/>
            <person name="Vico V."/>
            <person name="Del Fabbro C."/>
            <person name="Alaux M."/>
            <person name="Di Gaspero G."/>
            <person name="Dumas V."/>
            <person name="Felice N."/>
            <person name="Paillard S."/>
            <person name="Juman I."/>
            <person name="Moroldo M."/>
            <person name="Scalabrin S."/>
            <person name="Canaguier A."/>
            <person name="Le Clainche I."/>
            <person name="Malacrida G."/>
            <person name="Durand E."/>
            <person name="Pesole G."/>
            <person name="Laucou V."/>
            <person name="Chatelet P."/>
            <person name="Merdinoglu D."/>
            <person name="Delledonne M."/>
            <person name="Pezzotti M."/>
            <person name="Lecharny A."/>
            <person name="Scarpelli C."/>
            <person name="Artiguenave F."/>
            <person name="Pe M.E."/>
            <person name="Valle G."/>
            <person name="Morgante M."/>
            <person name="Caboche M."/>
            <person name="Adam-Blondon A.-F."/>
            <person name="Weissenbach J."/>
            <person name="Quetier F."/>
            <person name="Wincker P."/>
        </authorList>
    </citation>
    <scope>NUCLEOTIDE SEQUENCE [LARGE SCALE GENOMIC DNA]</scope>
    <source>
        <strain evidence="3">cv. Pinot noir / PN40024</strain>
    </source>
</reference>